<dbReference type="Proteomes" id="UP000293045">
    <property type="component" value="Unassembled WGS sequence"/>
</dbReference>
<feature type="compositionally biased region" description="Basic and acidic residues" evidence="1">
    <location>
        <begin position="548"/>
        <end position="559"/>
    </location>
</feature>
<dbReference type="VEuPathDB" id="MicrosporidiaDB:CWI39_0737p0010"/>
<dbReference type="AlphaFoldDB" id="A0A4Q9LB56"/>
<dbReference type="VEuPathDB" id="MicrosporidiaDB:CWI36_0822p0010"/>
<dbReference type="VEuPathDB" id="MicrosporidiaDB:CWI36_1070p0010"/>
<organism evidence="2 3">
    <name type="scientific">Hamiltosporidium magnivora</name>
    <dbReference type="NCBI Taxonomy" id="148818"/>
    <lineage>
        <taxon>Eukaryota</taxon>
        <taxon>Fungi</taxon>
        <taxon>Fungi incertae sedis</taxon>
        <taxon>Microsporidia</taxon>
        <taxon>Dubosqiidae</taxon>
        <taxon>Hamiltosporidium</taxon>
    </lineage>
</organism>
<feature type="region of interest" description="Disordered" evidence="1">
    <location>
        <begin position="248"/>
        <end position="267"/>
    </location>
</feature>
<evidence type="ECO:0000313" key="3">
    <source>
        <dbReference type="Proteomes" id="UP000293045"/>
    </source>
</evidence>
<feature type="region of interest" description="Disordered" evidence="1">
    <location>
        <begin position="348"/>
        <end position="599"/>
    </location>
</feature>
<reference evidence="2 3" key="1">
    <citation type="submission" date="2017-12" db="EMBL/GenBank/DDBJ databases">
        <authorList>
            <person name="Pombert J.-F."/>
            <person name="Haag K.L."/>
            <person name="Ebert D."/>
        </authorList>
    </citation>
    <scope>NUCLEOTIDE SEQUENCE [LARGE SCALE GENOMIC DNA]</scope>
    <source>
        <strain evidence="2">IL-BN-2</strain>
    </source>
</reference>
<feature type="compositionally biased region" description="Polar residues" evidence="1">
    <location>
        <begin position="582"/>
        <end position="599"/>
    </location>
</feature>
<evidence type="ECO:0000313" key="2">
    <source>
        <dbReference type="EMBL" id="TBU04954.1"/>
    </source>
</evidence>
<feature type="compositionally biased region" description="Polar residues" evidence="1">
    <location>
        <begin position="530"/>
        <end position="542"/>
    </location>
</feature>
<feature type="compositionally biased region" description="Polar residues" evidence="1">
    <location>
        <begin position="257"/>
        <end position="267"/>
    </location>
</feature>
<sequence length="630" mass="71066">MNIFQKNKKLVPLLSTLAFLLGIVIGICIFSLHCANKSLKVFVDNLEKARKTAYYQKIYKELTFYESGIYISDNDLKRRLNGIIEKNTSTNTNISEFTNISAFAERFNVDIGKLKNGIDNIGVFTKIGIFLQRKNILKSYFSLISAVAIISDLKNFKQKICYVDIKNEIKVLYSLLYVKKDDQLEHKITKHIEFKIEKSLSIYKIPEIITFLFYSYCASIVESPRTPLPTPKSLPAVSDPLPIQSAPRERFIKQEPHLSTSRTNSRLSNEVNFDSVPQCLNSLSPLSENDPGAYQQNPSQPKSYLDQNALGLASEQIPQENPLSHEASKFLSLTNTHLPKLLEERQTYQEFQPRSHTHLSTAGQQNISEQGSTNQAPNDTTDLLLSEASKHSSLKNIEPELSINSGEQPTQNETESMIPDQKSTPSIQKKEPEMQHLGENASSNTSPLYSHSISESLPTISKQEELETKEHLEQEKTPIQKETSQPVSKSDESESKSNISEEYSRVKPEEIPSIPQTQPEREFMSKTESPHTSQFSHHTQVSPPILSKQEELETKELLEQGRTQNEDDLIILKDEEQESKPEPTTSHTKQESSLTEEPTAINTLQSLSNISDLENVTSPSQNIVGIVTSL</sequence>
<proteinExistence type="predicted"/>
<gene>
    <name evidence="2" type="ORF">CWI39_0737p0010</name>
</gene>
<feature type="compositionally biased region" description="Polar residues" evidence="1">
    <location>
        <begin position="440"/>
        <end position="461"/>
    </location>
</feature>
<feature type="compositionally biased region" description="Basic and acidic residues" evidence="1">
    <location>
        <begin position="570"/>
        <end position="581"/>
    </location>
</feature>
<accession>A0A4Q9LB56</accession>
<dbReference type="EMBL" id="PIXR01000737">
    <property type="protein sequence ID" value="TBU04954.1"/>
    <property type="molecule type" value="Genomic_DNA"/>
</dbReference>
<protein>
    <submittedName>
        <fullName evidence="2">Uncharacterized protein</fullName>
    </submittedName>
</protein>
<feature type="compositionally biased region" description="Polar residues" evidence="1">
    <location>
        <begin position="294"/>
        <end position="304"/>
    </location>
</feature>
<feature type="region of interest" description="Disordered" evidence="1">
    <location>
        <begin position="281"/>
        <end position="304"/>
    </location>
</feature>
<feature type="compositionally biased region" description="Basic and acidic residues" evidence="1">
    <location>
        <begin position="462"/>
        <end position="479"/>
    </location>
</feature>
<feature type="compositionally biased region" description="Polar residues" evidence="1">
    <location>
        <begin position="348"/>
        <end position="383"/>
    </location>
</feature>
<feature type="compositionally biased region" description="Polar residues" evidence="1">
    <location>
        <begin position="402"/>
        <end position="427"/>
    </location>
</feature>
<evidence type="ECO:0000256" key="1">
    <source>
        <dbReference type="SAM" id="MobiDB-lite"/>
    </source>
</evidence>
<comment type="caution">
    <text evidence="2">The sequence shown here is derived from an EMBL/GenBank/DDBJ whole genome shotgun (WGS) entry which is preliminary data.</text>
</comment>
<feature type="compositionally biased region" description="Basic and acidic residues" evidence="1">
    <location>
        <begin position="519"/>
        <end position="529"/>
    </location>
</feature>
<name>A0A4Q9LB56_9MICR</name>